<evidence type="ECO:0000259" key="8">
    <source>
        <dbReference type="PROSITE" id="PS51473"/>
    </source>
</evidence>
<evidence type="ECO:0000256" key="5">
    <source>
        <dbReference type="ARBA" id="ARBA00038515"/>
    </source>
</evidence>
<feature type="region of interest" description="Disordered" evidence="6">
    <location>
        <begin position="250"/>
        <end position="274"/>
    </location>
</feature>
<feature type="signal peptide" evidence="7">
    <location>
        <begin position="1"/>
        <end position="26"/>
    </location>
</feature>
<dbReference type="Pfam" id="PF01657">
    <property type="entry name" value="Stress-antifung"/>
    <property type="match status" value="2"/>
</dbReference>
<dbReference type="FunFam" id="3.30.430.20:FF:000002">
    <property type="entry name" value="Cysteine-rich receptor-like protein kinase 10"/>
    <property type="match status" value="1"/>
</dbReference>
<feature type="domain" description="Gnk2-homologous" evidence="8">
    <location>
        <begin position="28"/>
        <end position="130"/>
    </location>
</feature>
<sequence length="274" mass="29828">MQYFAVAAVHLILSSCFLYLFSSSSAQVYIDVNCNAASNYTSGSVYEQNLNNTLTSLVANSSLSGFYITSVGQNPDVVYGLIQCIPGLSNMDCQTCANTAATELRRRCFTQKEASILTNNCSLHYSDWSFFTTVNGSVRLSFYNLDDAANTVLFNRQLGKLVKNISSDAAAVPSKFAVGITSYTDFVNIYARVQCSRELAENSCLSCLQGLISYIPTCCDNKVGGRILSLSCNLRFEIYSFFLPPLPLPPPSPSLPEQNETTDGTAETTNHAGN</sequence>
<protein>
    <recommendedName>
        <fullName evidence="8">Gnk2-homologous domain-containing protein</fullName>
    </recommendedName>
</protein>
<dbReference type="InterPro" id="IPR050581">
    <property type="entry name" value="CRR_secretory_protein"/>
</dbReference>
<evidence type="ECO:0000313" key="10">
    <source>
        <dbReference type="Proteomes" id="UP000327013"/>
    </source>
</evidence>
<dbReference type="InterPro" id="IPR002902">
    <property type="entry name" value="GNK2"/>
</dbReference>
<dbReference type="CDD" id="cd23509">
    <property type="entry name" value="Gnk2-like"/>
    <property type="match status" value="2"/>
</dbReference>
<evidence type="ECO:0000256" key="1">
    <source>
        <dbReference type="ARBA" id="ARBA00004613"/>
    </source>
</evidence>
<dbReference type="EMBL" id="CM017326">
    <property type="protein sequence ID" value="KAE8075757.1"/>
    <property type="molecule type" value="Genomic_DNA"/>
</dbReference>
<dbReference type="PANTHER" id="PTHR32411">
    <property type="entry name" value="CYSTEINE-RICH REPEAT SECRETORY PROTEIN 38-RELATED"/>
    <property type="match status" value="1"/>
</dbReference>
<dbReference type="AlphaFoldDB" id="A0A5N6RD07"/>
<feature type="compositionally biased region" description="Polar residues" evidence="6">
    <location>
        <begin position="257"/>
        <end position="274"/>
    </location>
</feature>
<keyword evidence="2" id="KW-0964">Secreted</keyword>
<keyword evidence="10" id="KW-1185">Reference proteome</keyword>
<comment type="subcellular location">
    <subcellularLocation>
        <location evidence="1">Secreted</location>
    </subcellularLocation>
</comment>
<reference evidence="9 10" key="1">
    <citation type="submission" date="2019-06" db="EMBL/GenBank/DDBJ databases">
        <title>A chromosomal-level reference genome of Carpinus fangiana (Coryloideae, Betulaceae).</title>
        <authorList>
            <person name="Yang X."/>
            <person name="Wang Z."/>
            <person name="Zhang L."/>
            <person name="Hao G."/>
            <person name="Liu J."/>
            <person name="Yang Y."/>
        </authorList>
    </citation>
    <scope>NUCLEOTIDE SEQUENCE [LARGE SCALE GENOMIC DNA]</scope>
    <source>
        <strain evidence="9">Cfa_2016G</strain>
        <tissue evidence="9">Leaf</tissue>
    </source>
</reference>
<accession>A0A5N6RD07</accession>
<evidence type="ECO:0000256" key="3">
    <source>
        <dbReference type="ARBA" id="ARBA00022729"/>
    </source>
</evidence>
<dbReference type="PROSITE" id="PS51473">
    <property type="entry name" value="GNK2"/>
    <property type="match status" value="2"/>
</dbReference>
<evidence type="ECO:0000256" key="4">
    <source>
        <dbReference type="ARBA" id="ARBA00022737"/>
    </source>
</evidence>
<dbReference type="Proteomes" id="UP000327013">
    <property type="component" value="Chromosome 6"/>
</dbReference>
<dbReference type="GO" id="GO:0005576">
    <property type="term" value="C:extracellular region"/>
    <property type="evidence" value="ECO:0007669"/>
    <property type="project" value="UniProtKB-SubCell"/>
</dbReference>
<proteinExistence type="inferred from homology"/>
<dbReference type="Gene3D" id="3.30.430.20">
    <property type="entry name" value="Gnk2 domain, C-X8-C-X2-C motif"/>
    <property type="match status" value="2"/>
</dbReference>
<dbReference type="OrthoDB" id="1933521at2759"/>
<dbReference type="InterPro" id="IPR038408">
    <property type="entry name" value="GNK2_sf"/>
</dbReference>
<name>A0A5N6RD07_9ROSI</name>
<evidence type="ECO:0000256" key="7">
    <source>
        <dbReference type="SAM" id="SignalP"/>
    </source>
</evidence>
<feature type="domain" description="Gnk2-homologous" evidence="8">
    <location>
        <begin position="136"/>
        <end position="241"/>
    </location>
</feature>
<comment type="similarity">
    <text evidence="5">Belongs to the cysteine-rich repeat secretory protein family.</text>
</comment>
<dbReference type="PANTHER" id="PTHR32411:SF43">
    <property type="entry name" value="CYSTEINE-RICH REPEAT SECRETORY PROTEIN 38"/>
    <property type="match status" value="1"/>
</dbReference>
<organism evidence="9 10">
    <name type="scientific">Carpinus fangiana</name>
    <dbReference type="NCBI Taxonomy" id="176857"/>
    <lineage>
        <taxon>Eukaryota</taxon>
        <taxon>Viridiplantae</taxon>
        <taxon>Streptophyta</taxon>
        <taxon>Embryophyta</taxon>
        <taxon>Tracheophyta</taxon>
        <taxon>Spermatophyta</taxon>
        <taxon>Magnoliopsida</taxon>
        <taxon>eudicotyledons</taxon>
        <taxon>Gunneridae</taxon>
        <taxon>Pentapetalae</taxon>
        <taxon>rosids</taxon>
        <taxon>fabids</taxon>
        <taxon>Fagales</taxon>
        <taxon>Betulaceae</taxon>
        <taxon>Carpinus</taxon>
    </lineage>
</organism>
<evidence type="ECO:0000256" key="6">
    <source>
        <dbReference type="SAM" id="MobiDB-lite"/>
    </source>
</evidence>
<keyword evidence="3 7" id="KW-0732">Signal</keyword>
<evidence type="ECO:0000256" key="2">
    <source>
        <dbReference type="ARBA" id="ARBA00022525"/>
    </source>
</evidence>
<keyword evidence="4" id="KW-0677">Repeat</keyword>
<evidence type="ECO:0000313" key="9">
    <source>
        <dbReference type="EMBL" id="KAE8075757.1"/>
    </source>
</evidence>
<gene>
    <name evidence="9" type="ORF">FH972_014445</name>
</gene>
<feature type="chain" id="PRO_5024438266" description="Gnk2-homologous domain-containing protein" evidence="7">
    <location>
        <begin position="27"/>
        <end position="274"/>
    </location>
</feature>